<name>A0A8A8GU59_9MAGN</name>
<organism evidence="10">
    <name type="scientific">Hedyosmum goudotianum</name>
    <dbReference type="NCBI Taxonomy" id="226676"/>
    <lineage>
        <taxon>Eukaryota</taxon>
        <taxon>Viridiplantae</taxon>
        <taxon>Streptophyta</taxon>
        <taxon>Embryophyta</taxon>
        <taxon>Tracheophyta</taxon>
        <taxon>Spermatophyta</taxon>
        <taxon>Magnoliopsida</taxon>
        <taxon>Chloranthales</taxon>
        <taxon>Chloranthaceae</taxon>
        <taxon>Hedyosmum</taxon>
    </lineage>
</organism>
<dbReference type="GO" id="GO:0005634">
    <property type="term" value="C:nucleus"/>
    <property type="evidence" value="ECO:0007669"/>
    <property type="project" value="UniProtKB-SubCell"/>
</dbReference>
<reference evidence="10" key="1">
    <citation type="journal article" date="2021" name="Front. Plant Sci.">
        <title>Evolution of the subgroup 6 R2R3-MYB genes and their contribution to floral color in the perianth-bearing Piperales.</title>
        <authorList>
            <person name="Munoz-Gomez S."/>
            <person name="Suarez Baron H."/>
            <person name="Alzate J.F."/>
            <person name="Gonzalez F."/>
            <person name="Pabon Mora N."/>
        </authorList>
    </citation>
    <scope>NUCLEOTIDE SEQUENCE</scope>
</reference>
<dbReference type="InterPro" id="IPR009057">
    <property type="entry name" value="Homeodomain-like_sf"/>
</dbReference>
<keyword evidence="3" id="KW-0805">Transcription regulation</keyword>
<dbReference type="PANTHER" id="PTHR47999">
    <property type="entry name" value="TRANSCRIPTION FACTOR MYB8-RELATED-RELATED"/>
    <property type="match status" value="1"/>
</dbReference>
<dbReference type="SMART" id="SM00717">
    <property type="entry name" value="SANT"/>
    <property type="match status" value="2"/>
</dbReference>
<evidence type="ECO:0000256" key="6">
    <source>
        <dbReference type="ARBA" id="ARBA00023163"/>
    </source>
</evidence>
<evidence type="ECO:0000256" key="5">
    <source>
        <dbReference type="ARBA" id="ARBA00023159"/>
    </source>
</evidence>
<dbReference type="AlphaFoldDB" id="A0A8A8GU59"/>
<dbReference type="GO" id="GO:0003677">
    <property type="term" value="F:DNA binding"/>
    <property type="evidence" value="ECO:0007669"/>
    <property type="project" value="UniProtKB-KW"/>
</dbReference>
<evidence type="ECO:0000259" key="9">
    <source>
        <dbReference type="PROSITE" id="PS51294"/>
    </source>
</evidence>
<evidence type="ECO:0000313" key="10">
    <source>
        <dbReference type="EMBL" id="QTO65849.1"/>
    </source>
</evidence>
<dbReference type="PANTHER" id="PTHR47999:SF24">
    <property type="entry name" value="TRANSCRIPTION FACTOR MYB90"/>
    <property type="match status" value="1"/>
</dbReference>
<comment type="subcellular location">
    <subcellularLocation>
        <location evidence="1">Nucleus</location>
    </subcellularLocation>
</comment>
<dbReference type="EMBL" id="MW788626">
    <property type="protein sequence ID" value="QTO65849.1"/>
    <property type="molecule type" value="mRNA"/>
</dbReference>
<dbReference type="PROSITE" id="PS51294">
    <property type="entry name" value="HTH_MYB"/>
    <property type="match status" value="2"/>
</dbReference>
<sequence length="244" mass="27663">MVSATAGKEAQNLGVRKGAWTQEEDDLLRKCIDKYGEGKWTQIPLRAGLKRCRKSCRLRWLNYLRPNIKKGEFEEDEIDLIIRLHKLLGNRWSLIAGRIPGRTANDIKNYWNSHMTKNLKTSGPDQTKTKAICTKVIKPKPRTLSMNSQKLKVLVSSTAGQTHKVLDTPPTPIPFPAEEESSWWKCLLTEEEGERESLLPLNNEGGEFFMSSGFEGSVEGTRKEGELFVRGSEFGNLWDLLEAT</sequence>
<proteinExistence type="evidence at transcript level"/>
<dbReference type="Pfam" id="PF00249">
    <property type="entry name" value="Myb_DNA-binding"/>
    <property type="match status" value="2"/>
</dbReference>
<keyword evidence="7" id="KW-0539">Nucleus</keyword>
<keyword evidence="5" id="KW-0010">Activator</keyword>
<dbReference type="InterPro" id="IPR017930">
    <property type="entry name" value="Myb_dom"/>
</dbReference>
<accession>A0A8A8GU59</accession>
<dbReference type="InterPro" id="IPR015495">
    <property type="entry name" value="Myb_TF_plants"/>
</dbReference>
<evidence type="ECO:0000259" key="8">
    <source>
        <dbReference type="PROSITE" id="PS50090"/>
    </source>
</evidence>
<feature type="domain" description="Myb-like" evidence="8">
    <location>
        <begin position="12"/>
        <end position="64"/>
    </location>
</feature>
<evidence type="ECO:0000256" key="3">
    <source>
        <dbReference type="ARBA" id="ARBA00023015"/>
    </source>
</evidence>
<feature type="domain" description="HTH myb-type" evidence="9">
    <location>
        <begin position="12"/>
        <end position="68"/>
    </location>
</feature>
<keyword evidence="6" id="KW-0804">Transcription</keyword>
<dbReference type="FunFam" id="1.10.10.60:FF:000218">
    <property type="entry name" value="Myb transcription factor"/>
    <property type="match status" value="1"/>
</dbReference>
<keyword evidence="4" id="KW-0238">DNA-binding</keyword>
<dbReference type="Gene3D" id="1.10.10.60">
    <property type="entry name" value="Homeodomain-like"/>
    <property type="match status" value="2"/>
</dbReference>
<protein>
    <submittedName>
        <fullName evidence="10">R2R3MYB</fullName>
    </submittedName>
</protein>
<dbReference type="SUPFAM" id="SSF46689">
    <property type="entry name" value="Homeodomain-like"/>
    <property type="match status" value="1"/>
</dbReference>
<evidence type="ECO:0000256" key="1">
    <source>
        <dbReference type="ARBA" id="ARBA00004123"/>
    </source>
</evidence>
<feature type="domain" description="Myb-like" evidence="8">
    <location>
        <begin position="65"/>
        <end position="115"/>
    </location>
</feature>
<feature type="domain" description="HTH myb-type" evidence="9">
    <location>
        <begin position="69"/>
        <end position="119"/>
    </location>
</feature>
<dbReference type="InterPro" id="IPR001005">
    <property type="entry name" value="SANT/Myb"/>
</dbReference>
<dbReference type="CDD" id="cd00167">
    <property type="entry name" value="SANT"/>
    <property type="match status" value="2"/>
</dbReference>
<dbReference type="PROSITE" id="PS50090">
    <property type="entry name" value="MYB_LIKE"/>
    <property type="match status" value="2"/>
</dbReference>
<evidence type="ECO:0000256" key="2">
    <source>
        <dbReference type="ARBA" id="ARBA00022737"/>
    </source>
</evidence>
<gene>
    <name evidence="10" type="primary">MYB114L_b</name>
</gene>
<keyword evidence="2" id="KW-0677">Repeat</keyword>
<evidence type="ECO:0000256" key="7">
    <source>
        <dbReference type="ARBA" id="ARBA00023242"/>
    </source>
</evidence>
<evidence type="ECO:0000256" key="4">
    <source>
        <dbReference type="ARBA" id="ARBA00023125"/>
    </source>
</evidence>